<protein>
    <submittedName>
        <fullName evidence="1">Uncharacterized protein</fullName>
    </submittedName>
</protein>
<reference evidence="2" key="1">
    <citation type="journal article" date="2019" name="Int. J. Syst. Evol. Microbiol.">
        <title>The Global Catalogue of Microorganisms (GCM) 10K type strain sequencing project: providing services to taxonomists for standard genome sequencing and annotation.</title>
        <authorList>
            <consortium name="The Broad Institute Genomics Platform"/>
            <consortium name="The Broad Institute Genome Sequencing Center for Infectious Disease"/>
            <person name="Wu L."/>
            <person name="Ma J."/>
        </authorList>
    </citation>
    <scope>NUCLEOTIDE SEQUENCE [LARGE SCALE GENOMIC DNA]</scope>
    <source>
        <strain evidence="2">JCM 14560</strain>
    </source>
</reference>
<dbReference type="Proteomes" id="UP001422759">
    <property type="component" value="Unassembled WGS sequence"/>
</dbReference>
<organism evidence="1 2">
    <name type="scientific">Kitasatospora kazusensis</name>
    <dbReference type="NCBI Taxonomy" id="407974"/>
    <lineage>
        <taxon>Bacteria</taxon>
        <taxon>Bacillati</taxon>
        <taxon>Actinomycetota</taxon>
        <taxon>Actinomycetes</taxon>
        <taxon>Kitasatosporales</taxon>
        <taxon>Streptomycetaceae</taxon>
        <taxon>Kitasatospora</taxon>
    </lineage>
</organism>
<dbReference type="EMBL" id="BAAANT010000016">
    <property type="protein sequence ID" value="GAA2144487.1"/>
    <property type="molecule type" value="Genomic_DNA"/>
</dbReference>
<gene>
    <name evidence="1" type="ORF">GCM10009760_32040</name>
</gene>
<evidence type="ECO:0000313" key="2">
    <source>
        <dbReference type="Proteomes" id="UP001422759"/>
    </source>
</evidence>
<keyword evidence="2" id="KW-1185">Reference proteome</keyword>
<name>A0ABP5LFL3_9ACTN</name>
<dbReference type="Gene3D" id="3.40.30.120">
    <property type="match status" value="1"/>
</dbReference>
<evidence type="ECO:0000313" key="1">
    <source>
        <dbReference type="EMBL" id="GAA2144487.1"/>
    </source>
</evidence>
<accession>A0ABP5LFL3</accession>
<sequence>MLAGGEDGADVGAEAALPLLLTQAGALLGAPSGLLGGHRTQYVRVHGTERLRRQRDVGRERDGALLVRPDAIVAMRVTAPAPDPARLLTDVLDQVLAHPVAVPST</sequence>
<proteinExistence type="predicted"/>
<dbReference type="Pfam" id="PF21274">
    <property type="entry name" value="Rng_hyd_C"/>
    <property type="match status" value="1"/>
</dbReference>
<comment type="caution">
    <text evidence="1">The sequence shown here is derived from an EMBL/GenBank/DDBJ whole genome shotgun (WGS) entry which is preliminary data.</text>
</comment>